<feature type="region of interest" description="Disordered" evidence="1">
    <location>
        <begin position="1"/>
        <end position="88"/>
    </location>
</feature>
<evidence type="ECO:0000256" key="1">
    <source>
        <dbReference type="SAM" id="MobiDB-lite"/>
    </source>
</evidence>
<reference evidence="2" key="1">
    <citation type="journal article" date="2022" name="bioRxiv">
        <title>Sequencing and chromosome-scale assembly of the giantPleurodeles waltlgenome.</title>
        <authorList>
            <person name="Brown T."/>
            <person name="Elewa A."/>
            <person name="Iarovenko S."/>
            <person name="Subramanian E."/>
            <person name="Araus A.J."/>
            <person name="Petzold A."/>
            <person name="Susuki M."/>
            <person name="Suzuki K.-i.T."/>
            <person name="Hayashi T."/>
            <person name="Toyoda A."/>
            <person name="Oliveira C."/>
            <person name="Osipova E."/>
            <person name="Leigh N.D."/>
            <person name="Simon A."/>
            <person name="Yun M.H."/>
        </authorList>
    </citation>
    <scope>NUCLEOTIDE SEQUENCE</scope>
    <source>
        <strain evidence="2">20211129_DDA</strain>
        <tissue evidence="2">Liver</tissue>
    </source>
</reference>
<protein>
    <submittedName>
        <fullName evidence="2">Uncharacterized protein</fullName>
    </submittedName>
</protein>
<proteinExistence type="predicted"/>
<feature type="compositionally biased region" description="Basic and acidic residues" evidence="1">
    <location>
        <begin position="31"/>
        <end position="86"/>
    </location>
</feature>
<comment type="caution">
    <text evidence="2">The sequence shown here is derived from an EMBL/GenBank/DDBJ whole genome shotgun (WGS) entry which is preliminary data.</text>
</comment>
<evidence type="ECO:0000313" key="2">
    <source>
        <dbReference type="EMBL" id="KAJ1141027.1"/>
    </source>
</evidence>
<dbReference type="Proteomes" id="UP001066276">
    <property type="component" value="Chromosome 6"/>
</dbReference>
<accession>A0AAV7QKE9</accession>
<keyword evidence="3" id="KW-1185">Reference proteome</keyword>
<gene>
    <name evidence="2" type="ORF">NDU88_007364</name>
</gene>
<organism evidence="2 3">
    <name type="scientific">Pleurodeles waltl</name>
    <name type="common">Iberian ribbed newt</name>
    <dbReference type="NCBI Taxonomy" id="8319"/>
    <lineage>
        <taxon>Eukaryota</taxon>
        <taxon>Metazoa</taxon>
        <taxon>Chordata</taxon>
        <taxon>Craniata</taxon>
        <taxon>Vertebrata</taxon>
        <taxon>Euteleostomi</taxon>
        <taxon>Amphibia</taxon>
        <taxon>Batrachia</taxon>
        <taxon>Caudata</taxon>
        <taxon>Salamandroidea</taxon>
        <taxon>Salamandridae</taxon>
        <taxon>Pleurodelinae</taxon>
        <taxon>Pleurodeles</taxon>
    </lineage>
</organism>
<dbReference type="AlphaFoldDB" id="A0AAV7QKE9"/>
<dbReference type="EMBL" id="JANPWB010000010">
    <property type="protein sequence ID" value="KAJ1141027.1"/>
    <property type="molecule type" value="Genomic_DNA"/>
</dbReference>
<name>A0AAV7QKE9_PLEWA</name>
<evidence type="ECO:0000313" key="3">
    <source>
        <dbReference type="Proteomes" id="UP001066276"/>
    </source>
</evidence>
<sequence length="104" mass="11830">MFVCPRGTSKRITSARKEERAEVSGNNKTSGAERRGGEEDERLKEEKASEDPVEKGTQRTSPETENKTRGAAERFRRRTEASHIPEGRGFIRYMTACVVISHRY</sequence>